<dbReference type="PANTHER" id="PTHR12277:SF72">
    <property type="entry name" value="BAT5L PROTEIN"/>
    <property type="match status" value="1"/>
</dbReference>
<keyword evidence="1" id="KW-1133">Transmembrane helix</keyword>
<dbReference type="GO" id="GO:0004620">
    <property type="term" value="F:phospholipase activity"/>
    <property type="evidence" value="ECO:0007669"/>
    <property type="project" value="TreeGrafter"/>
</dbReference>
<gene>
    <name evidence="4" type="ORF">OSB1V03_LOCUS8834</name>
</gene>
<feature type="transmembrane region" description="Helical" evidence="1">
    <location>
        <begin position="158"/>
        <end position="178"/>
    </location>
</feature>
<dbReference type="Pfam" id="PF00561">
    <property type="entry name" value="Abhydrolase_1"/>
    <property type="match status" value="1"/>
</dbReference>
<dbReference type="EMBL" id="CAJPIZ010005676">
    <property type="protein sequence ID" value="CAG2108842.1"/>
    <property type="molecule type" value="Genomic_DNA"/>
</dbReference>
<dbReference type="Pfam" id="PF22990">
    <property type="entry name" value="ABHD16_N"/>
    <property type="match status" value="2"/>
</dbReference>
<dbReference type="OrthoDB" id="6412627at2759"/>
<evidence type="ECO:0000313" key="5">
    <source>
        <dbReference type="Proteomes" id="UP000759131"/>
    </source>
</evidence>
<evidence type="ECO:0008006" key="6">
    <source>
        <dbReference type="Google" id="ProtNLM"/>
    </source>
</evidence>
<dbReference type="InterPro" id="IPR029058">
    <property type="entry name" value="AB_hydrolase_fold"/>
</dbReference>
<dbReference type="InterPro" id="IPR054518">
    <property type="entry name" value="ABHD16_N"/>
</dbReference>
<dbReference type="Proteomes" id="UP000759131">
    <property type="component" value="Unassembled WGS sequence"/>
</dbReference>
<keyword evidence="5" id="KW-1185">Reference proteome</keyword>
<accession>A0A7R9KS70</accession>
<dbReference type="GO" id="GO:0006660">
    <property type="term" value="P:phosphatidylserine catabolic process"/>
    <property type="evidence" value="ECO:0007669"/>
    <property type="project" value="TreeGrafter"/>
</dbReference>
<dbReference type="GO" id="GO:0012505">
    <property type="term" value="C:endomembrane system"/>
    <property type="evidence" value="ECO:0007669"/>
    <property type="project" value="TreeGrafter"/>
</dbReference>
<dbReference type="SUPFAM" id="SSF53474">
    <property type="entry name" value="alpha/beta-Hydrolases"/>
    <property type="match status" value="1"/>
</dbReference>
<feature type="transmembrane region" description="Helical" evidence="1">
    <location>
        <begin position="44"/>
        <end position="64"/>
    </location>
</feature>
<dbReference type="AlphaFoldDB" id="A0A7R9KS70"/>
<dbReference type="InterPro" id="IPR000073">
    <property type="entry name" value="AB_hydrolase_1"/>
</dbReference>
<evidence type="ECO:0000259" key="3">
    <source>
        <dbReference type="Pfam" id="PF22990"/>
    </source>
</evidence>
<reference evidence="4" key="1">
    <citation type="submission" date="2020-11" db="EMBL/GenBank/DDBJ databases">
        <authorList>
            <person name="Tran Van P."/>
        </authorList>
    </citation>
    <scope>NUCLEOTIDE SEQUENCE</scope>
</reference>
<feature type="transmembrane region" description="Helical" evidence="1">
    <location>
        <begin position="190"/>
        <end position="213"/>
    </location>
</feature>
<evidence type="ECO:0000259" key="2">
    <source>
        <dbReference type="Pfam" id="PF00561"/>
    </source>
</evidence>
<feature type="domain" description="Phosphatidylserine Lipase ABHD16 N-terminal" evidence="3">
    <location>
        <begin position="5"/>
        <end position="100"/>
    </location>
</feature>
<proteinExistence type="predicted"/>
<name>A0A7R9KS70_9ACAR</name>
<keyword evidence="1" id="KW-0812">Transmembrane</keyword>
<feature type="domain" description="Phosphatidylserine Lipase ABHD16 N-terminal" evidence="3">
    <location>
        <begin position="119"/>
        <end position="251"/>
    </location>
</feature>
<protein>
    <recommendedName>
        <fullName evidence="6">AB hydrolase-1 domain-containing protein</fullName>
    </recommendedName>
</protein>
<dbReference type="GO" id="GO:0052651">
    <property type="term" value="P:monoacylglycerol catabolic process"/>
    <property type="evidence" value="ECO:0007669"/>
    <property type="project" value="TreeGrafter"/>
</dbReference>
<keyword evidence="1" id="KW-0472">Membrane</keyword>
<sequence length="657" mass="74581">MSLSEFWHHLTGPRLYRIFRFRDAPGRRYAANSVEVYSDKVVKLVTVLSSLALYSSPIVITYLFRKGWITSANNYIVFNHSFLRIATTLTFVYVGALLARDIVWRTTQPQEAEAMSLSEFWHHLTGPRLYRIFRFRDAPGRRYAANSVEVYSDKVVKLVTVLSSLALYSSPIVITYLFRKGWITSANNYIVFNHSFLRIATTLTFVYVGALLARGIGRSTNTDYRSFARILKSSKQKSDLSRLTLSRFEFDFNHWPIDFRWYESKLSDTKKAPQLVSARGSSRRSTLLSIPCDLLSYVVVHTIGRRMLYPGSVGLLQLALSGALEDGRTKLVEENSGERYKLLARDGNHIDTMFVDRRVRGSPKSKTLVICSEGNAGFYEIGTMSTPLDAGYSVLGWNHPGFGGSTGLPFPQNDINAIDVVIHFAVERLGFPLDSIIFFGWSIGGFPTSWAAQQYQDIKGVVLDASFDDVLPLAEAKMPNAINPIVQNVIRGYFNLNVSANLNQYAGPVAFIRRLQDEIINTNHLEPFRTNRGNDMLLKLLNNRFPKLMADEKAKKALEDWLMSDPNGQSAIVNTYEVRDDYCMTELLSYIDRTGAQYPLLIGDDMSSELKIKLIIFLAKKHMKNYDSTHCTPLPPLLFEEPFDLFAIYRSKYNSKL</sequence>
<organism evidence="4">
    <name type="scientific">Medioppia subpectinata</name>
    <dbReference type="NCBI Taxonomy" id="1979941"/>
    <lineage>
        <taxon>Eukaryota</taxon>
        <taxon>Metazoa</taxon>
        <taxon>Ecdysozoa</taxon>
        <taxon>Arthropoda</taxon>
        <taxon>Chelicerata</taxon>
        <taxon>Arachnida</taxon>
        <taxon>Acari</taxon>
        <taxon>Acariformes</taxon>
        <taxon>Sarcoptiformes</taxon>
        <taxon>Oribatida</taxon>
        <taxon>Brachypylina</taxon>
        <taxon>Oppioidea</taxon>
        <taxon>Oppiidae</taxon>
        <taxon>Medioppia</taxon>
    </lineage>
</organism>
<dbReference type="Gene3D" id="3.40.50.1820">
    <property type="entry name" value="alpha/beta hydrolase"/>
    <property type="match status" value="1"/>
</dbReference>
<dbReference type="GO" id="GO:0047372">
    <property type="term" value="F:monoacylglycerol lipase activity"/>
    <property type="evidence" value="ECO:0007669"/>
    <property type="project" value="TreeGrafter"/>
</dbReference>
<evidence type="ECO:0000313" key="4">
    <source>
        <dbReference type="EMBL" id="CAD7628412.1"/>
    </source>
</evidence>
<feature type="transmembrane region" description="Helical" evidence="1">
    <location>
        <begin position="76"/>
        <end position="99"/>
    </location>
</feature>
<dbReference type="EMBL" id="OC860251">
    <property type="protein sequence ID" value="CAD7628412.1"/>
    <property type="molecule type" value="Genomic_DNA"/>
</dbReference>
<dbReference type="PANTHER" id="PTHR12277">
    <property type="entry name" value="ALPHA/BETA HYDROLASE DOMAIN-CONTAINING PROTEIN"/>
    <property type="match status" value="1"/>
</dbReference>
<feature type="domain" description="AB hydrolase-1" evidence="2">
    <location>
        <begin position="374"/>
        <end position="487"/>
    </location>
</feature>
<evidence type="ECO:0000256" key="1">
    <source>
        <dbReference type="SAM" id="Phobius"/>
    </source>
</evidence>